<dbReference type="SMART" id="SM00752">
    <property type="entry name" value="HTTM"/>
    <property type="match status" value="1"/>
</dbReference>
<evidence type="ECO:0000256" key="1">
    <source>
        <dbReference type="ARBA" id="ARBA00004127"/>
    </source>
</evidence>
<gene>
    <name evidence="8" type="ORF">G5C51_32430</name>
</gene>
<feature type="transmembrane region" description="Helical" evidence="6">
    <location>
        <begin position="33"/>
        <end position="54"/>
    </location>
</feature>
<feature type="region of interest" description="Disordered" evidence="5">
    <location>
        <begin position="353"/>
        <end position="390"/>
    </location>
</feature>
<dbReference type="PANTHER" id="PTHR39535:SF2">
    <property type="entry name" value="HTTM DOMAIN-CONTAINING PROTEIN"/>
    <property type="match status" value="1"/>
</dbReference>
<dbReference type="GO" id="GO:0012505">
    <property type="term" value="C:endomembrane system"/>
    <property type="evidence" value="ECO:0007669"/>
    <property type="project" value="UniProtKB-SubCell"/>
</dbReference>
<dbReference type="InterPro" id="IPR052964">
    <property type="entry name" value="Sporulation_signal_mat"/>
</dbReference>
<dbReference type="InterPro" id="IPR011020">
    <property type="entry name" value="HTTM-like"/>
</dbReference>
<feature type="transmembrane region" description="Helical" evidence="6">
    <location>
        <begin position="214"/>
        <end position="233"/>
    </location>
</feature>
<evidence type="ECO:0000256" key="6">
    <source>
        <dbReference type="SAM" id="Phobius"/>
    </source>
</evidence>
<dbReference type="Proteomes" id="UP000481583">
    <property type="component" value="Unassembled WGS sequence"/>
</dbReference>
<feature type="domain" description="HTTM-like" evidence="7">
    <location>
        <begin position="30"/>
        <end position="337"/>
    </location>
</feature>
<proteinExistence type="predicted"/>
<accession>A0A6G4UB29</accession>
<keyword evidence="2 6" id="KW-0812">Transmembrane</keyword>
<comment type="caution">
    <text evidence="8">The sequence shown here is derived from an EMBL/GenBank/DDBJ whole genome shotgun (WGS) entry which is preliminary data.</text>
</comment>
<name>A0A6G4UB29_9ACTN</name>
<dbReference type="RefSeq" id="WP_165242676.1">
    <property type="nucleotide sequence ID" value="NZ_JAAKZV010000215.1"/>
</dbReference>
<dbReference type="AlphaFoldDB" id="A0A6G4UB29"/>
<organism evidence="8 9">
    <name type="scientific">Streptomyces coryli</name>
    <dbReference type="NCBI Taxonomy" id="1128680"/>
    <lineage>
        <taxon>Bacteria</taxon>
        <taxon>Bacillati</taxon>
        <taxon>Actinomycetota</taxon>
        <taxon>Actinomycetes</taxon>
        <taxon>Kitasatosporales</taxon>
        <taxon>Streptomycetaceae</taxon>
        <taxon>Streptomyces</taxon>
    </lineage>
</organism>
<feature type="transmembrane region" description="Helical" evidence="6">
    <location>
        <begin position="125"/>
        <end position="144"/>
    </location>
</feature>
<reference evidence="8 9" key="1">
    <citation type="submission" date="2020-02" db="EMBL/GenBank/DDBJ databases">
        <title>Whole-genome analyses of novel actinobacteria.</title>
        <authorList>
            <person name="Sahin N."/>
        </authorList>
    </citation>
    <scope>NUCLEOTIDE SEQUENCE [LARGE SCALE GENOMIC DNA]</scope>
    <source>
        <strain evidence="8 9">A7024</strain>
    </source>
</reference>
<comment type="subcellular location">
    <subcellularLocation>
        <location evidence="1">Endomembrane system</location>
        <topology evidence="1">Multi-pass membrane protein</topology>
    </subcellularLocation>
</comment>
<feature type="transmembrane region" description="Helical" evidence="6">
    <location>
        <begin position="271"/>
        <end position="293"/>
    </location>
</feature>
<dbReference type="EMBL" id="JAAKZV010000215">
    <property type="protein sequence ID" value="NGN68588.1"/>
    <property type="molecule type" value="Genomic_DNA"/>
</dbReference>
<sequence>MTVRDLRQAGQGDVLGVVERLLAFFRRMTLQPLALYSAASIRIGLGLLYATYLLREYPYNDQLWGPGSPWSPALADRWLENYHWPDLVNFIYSTLITDSPVYFQAFYGLSIIVALLYAAGWHTRAIGIVHTFCVMAFFTRSWQLTDGGDMAIMLLTFYAAFMASGRRWSLDARRHRKRMEAAQGKPVPEYRFFAGRGAETEELRRRFVVLMHNGAMGVFAAQVMMIYCSAALVKVMGLKWQEGTALYYILQVSWLQPFPALNNWMTGPGHLVPLAVIAYLTVFSQLLFPLAVFNRTVKYCWLLVMLGTHIGIIVTMGVFQFSAIMIIGDLVFLPDSFWRRSAWYVKVLRTPRGKQPVPPPLPDPALPEDAKTVPTQKGQPHSARATSGHG</sequence>
<evidence type="ECO:0000313" key="9">
    <source>
        <dbReference type="Proteomes" id="UP000481583"/>
    </source>
</evidence>
<evidence type="ECO:0000256" key="2">
    <source>
        <dbReference type="ARBA" id="ARBA00022692"/>
    </source>
</evidence>
<keyword evidence="4 6" id="KW-0472">Membrane</keyword>
<evidence type="ECO:0000313" key="8">
    <source>
        <dbReference type="EMBL" id="NGN68588.1"/>
    </source>
</evidence>
<evidence type="ECO:0000256" key="4">
    <source>
        <dbReference type="ARBA" id="ARBA00023136"/>
    </source>
</evidence>
<feature type="transmembrane region" description="Helical" evidence="6">
    <location>
        <begin position="299"/>
        <end position="332"/>
    </location>
</feature>
<keyword evidence="9" id="KW-1185">Reference proteome</keyword>
<dbReference type="PANTHER" id="PTHR39535">
    <property type="entry name" value="SPORULATION-DELAYING PROTEIN SDPB"/>
    <property type="match status" value="1"/>
</dbReference>
<evidence type="ECO:0000256" key="3">
    <source>
        <dbReference type="ARBA" id="ARBA00022989"/>
    </source>
</evidence>
<feature type="transmembrane region" description="Helical" evidence="6">
    <location>
        <begin position="101"/>
        <end position="118"/>
    </location>
</feature>
<feature type="transmembrane region" description="Helical" evidence="6">
    <location>
        <begin position="150"/>
        <end position="169"/>
    </location>
</feature>
<protein>
    <submittedName>
        <fullName evidence="8">HTTM domain-containing protein</fullName>
    </submittedName>
</protein>
<evidence type="ECO:0000256" key="5">
    <source>
        <dbReference type="SAM" id="MobiDB-lite"/>
    </source>
</evidence>
<evidence type="ECO:0000259" key="7">
    <source>
        <dbReference type="SMART" id="SM00752"/>
    </source>
</evidence>
<keyword evidence="3 6" id="KW-1133">Transmembrane helix</keyword>
<feature type="compositionally biased region" description="Pro residues" evidence="5">
    <location>
        <begin position="356"/>
        <end position="365"/>
    </location>
</feature>